<gene>
    <name evidence="2" type="ORF">BDP81DRAFT_31989</name>
</gene>
<comment type="caution">
    <text evidence="2">The sequence shown here is derived from an EMBL/GenBank/DDBJ whole genome shotgun (WGS) entry which is preliminary data.</text>
</comment>
<feature type="region of interest" description="Disordered" evidence="1">
    <location>
        <begin position="120"/>
        <end position="139"/>
    </location>
</feature>
<protein>
    <submittedName>
        <fullName evidence="2">Uncharacterized protein</fullName>
    </submittedName>
</protein>
<sequence length="159" mass="17108">MSYSCQVALVSMIGVGRLQSAPIPTRPGKAAAHGPVLRADDVFCFAPFPRAACQSGNVIVRLHRRGRPYPKWNEARARVPWINTLQGPLSGFTLVSGHGRAAPELDRVAVLGMKRVSTACHGSKAERRGEERRGGGGRTASCRWPISVCNGASKIPRQP</sequence>
<keyword evidence="3" id="KW-1185">Reference proteome</keyword>
<feature type="compositionally biased region" description="Basic and acidic residues" evidence="1">
    <location>
        <begin position="123"/>
        <end position="134"/>
    </location>
</feature>
<accession>A0AAJ0EGE8</accession>
<name>A0AAJ0EGE8_9PEZI</name>
<dbReference type="Proteomes" id="UP001243989">
    <property type="component" value="Unassembled WGS sequence"/>
</dbReference>
<dbReference type="GeneID" id="85469339"/>
<dbReference type="EMBL" id="JAHMHQ010000011">
    <property type="protein sequence ID" value="KAK1635981.1"/>
    <property type="molecule type" value="Genomic_DNA"/>
</dbReference>
<evidence type="ECO:0000313" key="2">
    <source>
        <dbReference type="EMBL" id="KAK1635981.1"/>
    </source>
</evidence>
<reference evidence="2" key="1">
    <citation type="submission" date="2021-06" db="EMBL/GenBank/DDBJ databases">
        <title>Comparative genomics, transcriptomics and evolutionary studies reveal genomic signatures of adaptation to plant cell wall in hemibiotrophic fungi.</title>
        <authorList>
            <consortium name="DOE Joint Genome Institute"/>
            <person name="Baroncelli R."/>
            <person name="Diaz J.F."/>
            <person name="Benocci T."/>
            <person name="Peng M."/>
            <person name="Battaglia E."/>
            <person name="Haridas S."/>
            <person name="Andreopoulos W."/>
            <person name="Labutti K."/>
            <person name="Pangilinan J."/>
            <person name="Floch G.L."/>
            <person name="Makela M.R."/>
            <person name="Henrissat B."/>
            <person name="Grigoriev I.V."/>
            <person name="Crouch J.A."/>
            <person name="De Vries R.P."/>
            <person name="Sukno S.A."/>
            <person name="Thon M.R."/>
        </authorList>
    </citation>
    <scope>NUCLEOTIDE SEQUENCE</scope>
    <source>
        <strain evidence="2">CBS 102054</strain>
    </source>
</reference>
<dbReference type="AlphaFoldDB" id="A0AAJ0EGE8"/>
<evidence type="ECO:0000313" key="3">
    <source>
        <dbReference type="Proteomes" id="UP001243989"/>
    </source>
</evidence>
<proteinExistence type="predicted"/>
<evidence type="ECO:0000256" key="1">
    <source>
        <dbReference type="SAM" id="MobiDB-lite"/>
    </source>
</evidence>
<organism evidence="2 3">
    <name type="scientific">Colletotrichum phormii</name>
    <dbReference type="NCBI Taxonomy" id="359342"/>
    <lineage>
        <taxon>Eukaryota</taxon>
        <taxon>Fungi</taxon>
        <taxon>Dikarya</taxon>
        <taxon>Ascomycota</taxon>
        <taxon>Pezizomycotina</taxon>
        <taxon>Sordariomycetes</taxon>
        <taxon>Hypocreomycetidae</taxon>
        <taxon>Glomerellales</taxon>
        <taxon>Glomerellaceae</taxon>
        <taxon>Colletotrichum</taxon>
        <taxon>Colletotrichum acutatum species complex</taxon>
    </lineage>
</organism>
<dbReference type="RefSeq" id="XP_060444588.1">
    <property type="nucleotide sequence ID" value="XM_060584477.1"/>
</dbReference>